<accession>A0A397SIM9</accession>
<dbReference type="InterPro" id="IPR032394">
    <property type="entry name" value="Anoct_dimer"/>
</dbReference>
<comment type="subcellular location">
    <subcellularLocation>
        <location evidence="1">Cell membrane</location>
        <topology evidence="1">Multi-pass membrane protein</topology>
    </subcellularLocation>
</comment>
<keyword evidence="4 7" id="KW-1133">Transmembrane helix</keyword>
<feature type="domain" description="Anoctamin dimerisation" evidence="9">
    <location>
        <begin position="125"/>
        <end position="351"/>
    </location>
</feature>
<dbReference type="Proteomes" id="UP000265703">
    <property type="component" value="Unassembled WGS sequence"/>
</dbReference>
<dbReference type="GO" id="GO:0046983">
    <property type="term" value="F:protein dimerization activity"/>
    <property type="evidence" value="ECO:0007669"/>
    <property type="project" value="InterPro"/>
</dbReference>
<evidence type="ECO:0000259" key="8">
    <source>
        <dbReference type="Pfam" id="PF04547"/>
    </source>
</evidence>
<feature type="transmembrane region" description="Helical" evidence="7">
    <location>
        <begin position="794"/>
        <end position="815"/>
    </location>
</feature>
<comment type="caution">
    <text evidence="10">The sequence shown here is derived from an EMBL/GenBank/DDBJ whole genome shotgun (WGS) entry which is preliminary data.</text>
</comment>
<dbReference type="Pfam" id="PF04547">
    <property type="entry name" value="Anoctamin"/>
    <property type="match status" value="1"/>
</dbReference>
<name>A0A397SIM9_9GLOM</name>
<protein>
    <submittedName>
        <fullName evidence="10">Calcium-activated chloride channel-domain-containing protein</fullName>
    </submittedName>
</protein>
<evidence type="ECO:0000256" key="7">
    <source>
        <dbReference type="SAM" id="Phobius"/>
    </source>
</evidence>
<gene>
    <name evidence="10" type="ORF">C1645_742282</name>
</gene>
<feature type="transmembrane region" description="Helical" evidence="7">
    <location>
        <begin position="364"/>
        <end position="396"/>
    </location>
</feature>
<dbReference type="GO" id="GO:0005254">
    <property type="term" value="F:chloride channel activity"/>
    <property type="evidence" value="ECO:0007669"/>
    <property type="project" value="TreeGrafter"/>
</dbReference>
<evidence type="ECO:0000256" key="1">
    <source>
        <dbReference type="ARBA" id="ARBA00004651"/>
    </source>
</evidence>
<sequence length="876" mass="101362">MSHKQENSEQIEISISEENGELSEKKTKFENLFNFFGHSNRSTTSLGDADDDIVEKLEIIKEKIEEHRTLLLINKKDQTLYKEINNWVYENPESNLEDTILKFNPEEYHNSDALAKVVFNYSSPDFIIRYKDNKDDDDLNRKQKKRENFEILLLRTGLILEHEIDTDGIYTYLKIIAPFDILCEVAREIKLKIRINKESLPDDLSILDQYYKSSKSKIFSQFTYKIDLKKQASLFNKDCLRNYEGAEPGKNIAEIALHFFNTSRRNLLVHRVIITAAQINKKITLQEGKAVYVKRKVESLEIKKLLNEGVYDEFYPIHDGPAKIKKDSIEKNNLRAQLNELWVKGSFRRQPIDKIREYFGEKMALYFAWLGFYTSWLSVASIAGIIVVIYGLIYAASGKFEKSSEKFSAIWDNALTAPYALIMAIWATCFLETWKRFNSSIQYDWDVMDYEKDELPRPEFYGTTLRTSLITLKKEIHFPYKKKLVKIIISIIIVLISIGIVIVTVVVLIKIPAQLQVFKNVKYVAPVITAIINLATIIILNLVYKNVARFLTNFENHKTETQFEDSLILKAYLFDFVNFYSALIYIMLNGDASCRDSCHDTACIEKCIEQSKGLTRLTIQLAIIFIGKQLIGQIQEILIPWLLNKWNSAKSADWDTLVKKYADSGRKNSEVPQWVEDDHLPASDESIMTEYEEMVIQFGFLALFGVAFPLAPLFAWINNITEIRSDAFKYIKALQRPVGHRAEDLGMWEKILTIISFIAVLTNAIIIAFHSIWMENQFKKYTDGDNNKLLVIKLGFVLAFEHFVFIIKLIFAYTIPDVSETVKIAIERERYLSRLVLEGDVPALDEYWSDNKDDSSIFSKGGSILLPRKFAKYKAQ</sequence>
<evidence type="ECO:0000313" key="11">
    <source>
        <dbReference type="Proteomes" id="UP000265703"/>
    </source>
</evidence>
<dbReference type="EMBL" id="QKYT01000488">
    <property type="protein sequence ID" value="RIA84496.1"/>
    <property type="molecule type" value="Genomic_DNA"/>
</dbReference>
<keyword evidence="2" id="KW-1003">Cell membrane</keyword>
<organism evidence="10 11">
    <name type="scientific">Glomus cerebriforme</name>
    <dbReference type="NCBI Taxonomy" id="658196"/>
    <lineage>
        <taxon>Eukaryota</taxon>
        <taxon>Fungi</taxon>
        <taxon>Fungi incertae sedis</taxon>
        <taxon>Mucoromycota</taxon>
        <taxon>Glomeromycotina</taxon>
        <taxon>Glomeromycetes</taxon>
        <taxon>Glomerales</taxon>
        <taxon>Glomeraceae</taxon>
        <taxon>Glomus</taxon>
    </lineage>
</organism>
<dbReference type="PANTHER" id="PTHR12308:SF73">
    <property type="entry name" value="ANOCTAMIN"/>
    <property type="match status" value="1"/>
</dbReference>
<evidence type="ECO:0000259" key="9">
    <source>
        <dbReference type="Pfam" id="PF16178"/>
    </source>
</evidence>
<feature type="domain" description="Anoctamin transmembrane" evidence="8">
    <location>
        <begin position="355"/>
        <end position="829"/>
    </location>
</feature>
<evidence type="ECO:0000256" key="4">
    <source>
        <dbReference type="ARBA" id="ARBA00022989"/>
    </source>
</evidence>
<keyword evidence="11" id="KW-1185">Reference proteome</keyword>
<dbReference type="Pfam" id="PF16178">
    <property type="entry name" value="Anoct_dimer"/>
    <property type="match status" value="1"/>
</dbReference>
<dbReference type="InterPro" id="IPR007632">
    <property type="entry name" value="Anoctamin"/>
</dbReference>
<feature type="transmembrane region" description="Helical" evidence="7">
    <location>
        <begin position="695"/>
        <end position="717"/>
    </location>
</feature>
<dbReference type="OrthoDB" id="296386at2759"/>
<evidence type="ECO:0000313" key="10">
    <source>
        <dbReference type="EMBL" id="RIA84496.1"/>
    </source>
</evidence>
<evidence type="ECO:0000256" key="6">
    <source>
        <dbReference type="ARBA" id="ARBA00023180"/>
    </source>
</evidence>
<feature type="transmembrane region" description="Helical" evidence="7">
    <location>
        <begin position="523"/>
        <end position="544"/>
    </location>
</feature>
<feature type="transmembrane region" description="Helical" evidence="7">
    <location>
        <begin position="416"/>
        <end position="434"/>
    </location>
</feature>
<evidence type="ECO:0000256" key="3">
    <source>
        <dbReference type="ARBA" id="ARBA00022692"/>
    </source>
</evidence>
<dbReference type="InterPro" id="IPR049452">
    <property type="entry name" value="Anoctamin_TM"/>
</dbReference>
<keyword evidence="6" id="KW-0325">Glycoprotein</keyword>
<evidence type="ECO:0000256" key="5">
    <source>
        <dbReference type="ARBA" id="ARBA00023136"/>
    </source>
</evidence>
<feature type="transmembrane region" description="Helical" evidence="7">
    <location>
        <begin position="751"/>
        <end position="773"/>
    </location>
</feature>
<dbReference type="PANTHER" id="PTHR12308">
    <property type="entry name" value="ANOCTAMIN"/>
    <property type="match status" value="1"/>
</dbReference>
<proteinExistence type="predicted"/>
<dbReference type="GO" id="GO:0005886">
    <property type="term" value="C:plasma membrane"/>
    <property type="evidence" value="ECO:0007669"/>
    <property type="project" value="UniProtKB-SubCell"/>
</dbReference>
<dbReference type="AlphaFoldDB" id="A0A397SIM9"/>
<dbReference type="GO" id="GO:0032541">
    <property type="term" value="C:cortical endoplasmic reticulum"/>
    <property type="evidence" value="ECO:0007669"/>
    <property type="project" value="TreeGrafter"/>
</dbReference>
<evidence type="ECO:0000256" key="2">
    <source>
        <dbReference type="ARBA" id="ARBA00022475"/>
    </source>
</evidence>
<feature type="transmembrane region" description="Helical" evidence="7">
    <location>
        <begin position="484"/>
        <end position="511"/>
    </location>
</feature>
<keyword evidence="3 7" id="KW-0812">Transmembrane</keyword>
<keyword evidence="5 7" id="KW-0472">Membrane</keyword>
<reference evidence="10 11" key="1">
    <citation type="submission" date="2018-06" db="EMBL/GenBank/DDBJ databases">
        <title>Comparative genomics reveals the genomic features of Rhizophagus irregularis, R. cerebriforme, R. diaphanum and Gigaspora rosea, and their symbiotic lifestyle signature.</title>
        <authorList>
            <person name="Morin E."/>
            <person name="San Clemente H."/>
            <person name="Chen E.C.H."/>
            <person name="De La Providencia I."/>
            <person name="Hainaut M."/>
            <person name="Kuo A."/>
            <person name="Kohler A."/>
            <person name="Murat C."/>
            <person name="Tang N."/>
            <person name="Roy S."/>
            <person name="Loubradou J."/>
            <person name="Henrissat B."/>
            <person name="Grigoriev I.V."/>
            <person name="Corradi N."/>
            <person name="Roux C."/>
            <person name="Martin F.M."/>
        </authorList>
    </citation>
    <scope>NUCLEOTIDE SEQUENCE [LARGE SCALE GENOMIC DNA]</scope>
    <source>
        <strain evidence="10 11">DAOM 227022</strain>
    </source>
</reference>